<accession>K1R1V8</accession>
<dbReference type="InParanoid" id="K1R1V8"/>
<dbReference type="EMBL" id="JH818986">
    <property type="protein sequence ID" value="EKC35085.1"/>
    <property type="molecule type" value="Genomic_DNA"/>
</dbReference>
<organism evidence="1">
    <name type="scientific">Magallana gigas</name>
    <name type="common">Pacific oyster</name>
    <name type="synonym">Crassostrea gigas</name>
    <dbReference type="NCBI Taxonomy" id="29159"/>
    <lineage>
        <taxon>Eukaryota</taxon>
        <taxon>Metazoa</taxon>
        <taxon>Spiralia</taxon>
        <taxon>Lophotrochozoa</taxon>
        <taxon>Mollusca</taxon>
        <taxon>Bivalvia</taxon>
        <taxon>Autobranchia</taxon>
        <taxon>Pteriomorphia</taxon>
        <taxon>Ostreida</taxon>
        <taxon>Ostreoidea</taxon>
        <taxon>Ostreidae</taxon>
        <taxon>Magallana</taxon>
    </lineage>
</organism>
<sequence>MESSGFVGAHFCGSTFLTSLDQLILQIDNTNFMQSVDMEAICGIDDIFYGNFHINKTPCVTDNNSIALSL</sequence>
<reference evidence="1" key="1">
    <citation type="journal article" date="2012" name="Nature">
        <title>The oyster genome reveals stress adaptation and complexity of shell formation.</title>
        <authorList>
            <person name="Zhang G."/>
            <person name="Fang X."/>
            <person name="Guo X."/>
            <person name="Li L."/>
            <person name="Luo R."/>
            <person name="Xu F."/>
            <person name="Yang P."/>
            <person name="Zhang L."/>
            <person name="Wang X."/>
            <person name="Qi H."/>
            <person name="Xiong Z."/>
            <person name="Que H."/>
            <person name="Xie Y."/>
            <person name="Holland P.W."/>
            <person name="Paps J."/>
            <person name="Zhu Y."/>
            <person name="Wu F."/>
            <person name="Chen Y."/>
            <person name="Wang J."/>
            <person name="Peng C."/>
            <person name="Meng J."/>
            <person name="Yang L."/>
            <person name="Liu J."/>
            <person name="Wen B."/>
            <person name="Zhang N."/>
            <person name="Huang Z."/>
            <person name="Zhu Q."/>
            <person name="Feng Y."/>
            <person name="Mount A."/>
            <person name="Hedgecock D."/>
            <person name="Xu Z."/>
            <person name="Liu Y."/>
            <person name="Domazet-Loso T."/>
            <person name="Du Y."/>
            <person name="Sun X."/>
            <person name="Zhang S."/>
            <person name="Liu B."/>
            <person name="Cheng P."/>
            <person name="Jiang X."/>
            <person name="Li J."/>
            <person name="Fan D."/>
            <person name="Wang W."/>
            <person name="Fu W."/>
            <person name="Wang T."/>
            <person name="Wang B."/>
            <person name="Zhang J."/>
            <person name="Peng Z."/>
            <person name="Li Y."/>
            <person name="Li N."/>
            <person name="Wang J."/>
            <person name="Chen M."/>
            <person name="He Y."/>
            <person name="Tan F."/>
            <person name="Song X."/>
            <person name="Zheng Q."/>
            <person name="Huang R."/>
            <person name="Yang H."/>
            <person name="Du X."/>
            <person name="Chen L."/>
            <person name="Yang M."/>
            <person name="Gaffney P.M."/>
            <person name="Wang S."/>
            <person name="Luo L."/>
            <person name="She Z."/>
            <person name="Ming Y."/>
            <person name="Huang W."/>
            <person name="Zhang S."/>
            <person name="Huang B."/>
            <person name="Zhang Y."/>
            <person name="Qu T."/>
            <person name="Ni P."/>
            <person name="Miao G."/>
            <person name="Wang J."/>
            <person name="Wang Q."/>
            <person name="Steinberg C.E."/>
            <person name="Wang H."/>
            <person name="Li N."/>
            <person name="Qian L."/>
            <person name="Zhang G."/>
            <person name="Li Y."/>
            <person name="Yang H."/>
            <person name="Liu X."/>
            <person name="Wang J."/>
            <person name="Yin Y."/>
            <person name="Wang J."/>
        </authorList>
    </citation>
    <scope>NUCLEOTIDE SEQUENCE [LARGE SCALE GENOMIC DNA]</scope>
    <source>
        <strain evidence="1">05x7-T-G4-1.051#20</strain>
    </source>
</reference>
<evidence type="ECO:0000313" key="1">
    <source>
        <dbReference type="EMBL" id="EKC35085.1"/>
    </source>
</evidence>
<gene>
    <name evidence="1" type="ORF">CGI_10011259</name>
</gene>
<dbReference type="AlphaFoldDB" id="K1R1V8"/>
<name>K1R1V8_MAGGI</name>
<protein>
    <submittedName>
        <fullName evidence="1">Uncharacterized protein</fullName>
    </submittedName>
</protein>
<proteinExistence type="predicted"/>
<dbReference type="HOGENOM" id="CLU_2760306_0_0_1"/>